<evidence type="ECO:0000313" key="1">
    <source>
        <dbReference type="EMBL" id="MDM4015837.1"/>
    </source>
</evidence>
<evidence type="ECO:0008006" key="3">
    <source>
        <dbReference type="Google" id="ProtNLM"/>
    </source>
</evidence>
<dbReference type="EMBL" id="JASZZN010000006">
    <property type="protein sequence ID" value="MDM4015837.1"/>
    <property type="molecule type" value="Genomic_DNA"/>
</dbReference>
<evidence type="ECO:0000313" key="2">
    <source>
        <dbReference type="Proteomes" id="UP001239462"/>
    </source>
</evidence>
<name>A0ABT7PH51_9BACT</name>
<keyword evidence="2" id="KW-1185">Reference proteome</keyword>
<sequence length="74" mass="8344">MPDHQNPCREFLGYTRDGHTFLFAFDPQKTTPLLQQFASFAGNPNIPFSWFDAAKLSRQVRERSNDASTSAAGH</sequence>
<organism evidence="1 2">
    <name type="scientific">Roseiconus lacunae</name>
    <dbReference type="NCBI Taxonomy" id="2605694"/>
    <lineage>
        <taxon>Bacteria</taxon>
        <taxon>Pseudomonadati</taxon>
        <taxon>Planctomycetota</taxon>
        <taxon>Planctomycetia</taxon>
        <taxon>Pirellulales</taxon>
        <taxon>Pirellulaceae</taxon>
        <taxon>Roseiconus</taxon>
    </lineage>
</organism>
<protein>
    <recommendedName>
        <fullName evidence="3">KTSC domain-containing protein</fullName>
    </recommendedName>
</protein>
<accession>A0ABT7PH51</accession>
<gene>
    <name evidence="1" type="ORF">QTN89_10380</name>
</gene>
<comment type="caution">
    <text evidence="1">The sequence shown here is derived from an EMBL/GenBank/DDBJ whole genome shotgun (WGS) entry which is preliminary data.</text>
</comment>
<dbReference type="RefSeq" id="WP_289163363.1">
    <property type="nucleotide sequence ID" value="NZ_JASZZN010000006.1"/>
</dbReference>
<proteinExistence type="predicted"/>
<reference evidence="1 2" key="1">
    <citation type="submission" date="2023-06" db="EMBL/GenBank/DDBJ databases">
        <title>Roseiconus lacunae JC819 isolated from Gulf of Mannar region, Tamil Nadu.</title>
        <authorList>
            <person name="Pk S."/>
            <person name="Ch S."/>
            <person name="Ch V.R."/>
        </authorList>
    </citation>
    <scope>NUCLEOTIDE SEQUENCE [LARGE SCALE GENOMIC DNA]</scope>
    <source>
        <strain evidence="1 2">JC819</strain>
    </source>
</reference>
<dbReference type="Proteomes" id="UP001239462">
    <property type="component" value="Unassembled WGS sequence"/>
</dbReference>